<keyword evidence="3" id="KW-0472">Membrane</keyword>
<evidence type="ECO:0000313" key="5">
    <source>
        <dbReference type="EMBL" id="CAG9810387.1"/>
    </source>
</evidence>
<evidence type="ECO:0000313" key="6">
    <source>
        <dbReference type="Proteomes" id="UP001153620"/>
    </source>
</evidence>
<accession>A0A9N9WY86</accession>
<evidence type="ECO:0000256" key="1">
    <source>
        <dbReference type="ARBA" id="ARBA00022614"/>
    </source>
</evidence>
<dbReference type="Gene3D" id="3.80.10.10">
    <property type="entry name" value="Ribonuclease Inhibitor"/>
    <property type="match status" value="1"/>
</dbReference>
<keyword evidence="3" id="KW-0812">Transmembrane</keyword>
<feature type="transmembrane region" description="Helical" evidence="3">
    <location>
        <begin position="232"/>
        <end position="258"/>
    </location>
</feature>
<dbReference type="AlphaFoldDB" id="A0A9N9WY86"/>
<sequence length="262" mass="29482">MIYILFSIILLLSTVTSAIDIPCSYSKGSKNITDIKGPEKFECSVLDKFEVKTRGVAVYNIKNTNSTQTHRPNSIEDVIALKIGFKLLNFIPSGIGRLLPKLLKLKVTNCELKEVMQVDLMQFPHLRILELSTNDIEVIGKDLFKFNPSLELIDLNYNNIKEIAGNVFDDLKHLKYLRLTGNLCTQLSSENIQKIIKNVKEMCSGTAHKSQKDDDNEPKKHKKLDVSHGTKFWIFVGFGVVSGFIVAGGLILIVYRIIKPSI</sequence>
<gene>
    <name evidence="5" type="ORF">CHIRRI_LOCUS13201</name>
</gene>
<keyword evidence="6" id="KW-1185">Reference proteome</keyword>
<dbReference type="Proteomes" id="UP001153620">
    <property type="component" value="Chromosome 4"/>
</dbReference>
<dbReference type="InterPro" id="IPR032675">
    <property type="entry name" value="LRR_dom_sf"/>
</dbReference>
<keyword evidence="1" id="KW-0433">Leucine-rich repeat</keyword>
<name>A0A9N9WY86_9DIPT</name>
<proteinExistence type="predicted"/>
<feature type="signal peptide" evidence="4">
    <location>
        <begin position="1"/>
        <end position="18"/>
    </location>
</feature>
<dbReference type="PANTHER" id="PTHR45617:SF181">
    <property type="entry name" value="LP04042P"/>
    <property type="match status" value="1"/>
</dbReference>
<protein>
    <submittedName>
        <fullName evidence="5">Uncharacterized protein</fullName>
    </submittedName>
</protein>
<dbReference type="OrthoDB" id="676979at2759"/>
<reference evidence="5" key="1">
    <citation type="submission" date="2022-01" db="EMBL/GenBank/DDBJ databases">
        <authorList>
            <person name="King R."/>
        </authorList>
    </citation>
    <scope>NUCLEOTIDE SEQUENCE</scope>
</reference>
<dbReference type="InterPro" id="IPR001611">
    <property type="entry name" value="Leu-rich_rpt"/>
</dbReference>
<evidence type="ECO:0000256" key="2">
    <source>
        <dbReference type="ARBA" id="ARBA00022737"/>
    </source>
</evidence>
<dbReference type="SUPFAM" id="SSF52058">
    <property type="entry name" value="L domain-like"/>
    <property type="match status" value="1"/>
</dbReference>
<keyword evidence="4" id="KW-0732">Signal</keyword>
<dbReference type="Pfam" id="PF13855">
    <property type="entry name" value="LRR_8"/>
    <property type="match status" value="1"/>
</dbReference>
<reference evidence="5" key="2">
    <citation type="submission" date="2022-10" db="EMBL/GenBank/DDBJ databases">
        <authorList>
            <consortium name="ENA_rothamsted_submissions"/>
            <consortium name="culmorum"/>
            <person name="King R."/>
        </authorList>
    </citation>
    <scope>NUCLEOTIDE SEQUENCE</scope>
</reference>
<keyword evidence="2" id="KW-0677">Repeat</keyword>
<keyword evidence="3" id="KW-1133">Transmembrane helix</keyword>
<feature type="chain" id="PRO_5040480979" evidence="4">
    <location>
        <begin position="19"/>
        <end position="262"/>
    </location>
</feature>
<evidence type="ECO:0000256" key="3">
    <source>
        <dbReference type="SAM" id="Phobius"/>
    </source>
</evidence>
<dbReference type="PANTHER" id="PTHR45617">
    <property type="entry name" value="LEUCINE RICH REPEAT FAMILY PROTEIN"/>
    <property type="match status" value="1"/>
</dbReference>
<dbReference type="EMBL" id="OU895880">
    <property type="protein sequence ID" value="CAG9810387.1"/>
    <property type="molecule type" value="Genomic_DNA"/>
</dbReference>
<evidence type="ECO:0000256" key="4">
    <source>
        <dbReference type="SAM" id="SignalP"/>
    </source>
</evidence>
<organism evidence="5 6">
    <name type="scientific">Chironomus riparius</name>
    <dbReference type="NCBI Taxonomy" id="315576"/>
    <lineage>
        <taxon>Eukaryota</taxon>
        <taxon>Metazoa</taxon>
        <taxon>Ecdysozoa</taxon>
        <taxon>Arthropoda</taxon>
        <taxon>Hexapoda</taxon>
        <taxon>Insecta</taxon>
        <taxon>Pterygota</taxon>
        <taxon>Neoptera</taxon>
        <taxon>Endopterygota</taxon>
        <taxon>Diptera</taxon>
        <taxon>Nematocera</taxon>
        <taxon>Chironomoidea</taxon>
        <taxon>Chironomidae</taxon>
        <taxon>Chironominae</taxon>
        <taxon>Chironomus</taxon>
    </lineage>
</organism>